<feature type="domain" description="FAD/NAD(P)-binding" evidence="9">
    <location>
        <begin position="26"/>
        <end position="317"/>
    </location>
</feature>
<sequence>MALFEKMDLESDNKASKEVTATEKVKVLIIGSGPAGYTAAIYASRANLSPVLYEGMQPGGQLTTTTEVENYPGYPDGTTGTAMMEDLKKQAARFGADIRFGYATAADLSERPFKITIDGNKIVEAESVIIATGATAKYLGIEDEQKYAGSGVSACATCDGFFYRGKKVAVVGGGDTACEEALYLAGLAEKVYMIVRRDELRASKVMQQRVFDAPNIEVLWKHQTKGLTGDGVVEGVDLYVNKGEANQEEVHIAIDGFFLAIGHTPNSDIFKDYLETDEVGYIQTIGNTAKTNVDGVFACGDVMDNQYRQAVTAAGSGCKAAIDAERFLGEN</sequence>
<name>W7YLX9_9BACT</name>
<evidence type="ECO:0000313" key="11">
    <source>
        <dbReference type="Proteomes" id="UP000019402"/>
    </source>
</evidence>
<evidence type="ECO:0000256" key="2">
    <source>
        <dbReference type="ARBA" id="ARBA00022630"/>
    </source>
</evidence>
<dbReference type="Proteomes" id="UP000019402">
    <property type="component" value="Unassembled WGS sequence"/>
</dbReference>
<keyword evidence="8" id="KW-0521">NADP</keyword>
<dbReference type="InterPro" id="IPR023753">
    <property type="entry name" value="FAD/NAD-binding_dom"/>
</dbReference>
<evidence type="ECO:0000256" key="8">
    <source>
        <dbReference type="RuleBase" id="RU003881"/>
    </source>
</evidence>
<dbReference type="NCBIfam" id="TIGR01292">
    <property type="entry name" value="TRX_reduct"/>
    <property type="match status" value="1"/>
</dbReference>
<organism evidence="10 11">
    <name type="scientific">Saccharicrinis fermentans DSM 9555 = JCM 21142</name>
    <dbReference type="NCBI Taxonomy" id="869213"/>
    <lineage>
        <taxon>Bacteria</taxon>
        <taxon>Pseudomonadati</taxon>
        <taxon>Bacteroidota</taxon>
        <taxon>Bacteroidia</taxon>
        <taxon>Marinilabiliales</taxon>
        <taxon>Marinilabiliaceae</taxon>
        <taxon>Saccharicrinis</taxon>
    </lineage>
</organism>
<dbReference type="GO" id="GO:0019430">
    <property type="term" value="P:removal of superoxide radicals"/>
    <property type="evidence" value="ECO:0007669"/>
    <property type="project" value="UniProtKB-UniRule"/>
</dbReference>
<dbReference type="Pfam" id="PF07992">
    <property type="entry name" value="Pyr_redox_2"/>
    <property type="match status" value="1"/>
</dbReference>
<dbReference type="GO" id="GO:0005737">
    <property type="term" value="C:cytoplasm"/>
    <property type="evidence" value="ECO:0007669"/>
    <property type="project" value="InterPro"/>
</dbReference>
<dbReference type="InterPro" id="IPR005982">
    <property type="entry name" value="Thioredox_Rdtase"/>
</dbReference>
<dbReference type="PRINTS" id="PR00368">
    <property type="entry name" value="FADPNR"/>
</dbReference>
<dbReference type="AlphaFoldDB" id="W7YLX9"/>
<dbReference type="OrthoDB" id="9806179at2"/>
<dbReference type="InterPro" id="IPR036188">
    <property type="entry name" value="FAD/NAD-bd_sf"/>
</dbReference>
<reference evidence="10 11" key="1">
    <citation type="journal article" date="2014" name="Genome Announc.">
        <title>Draft Genome Sequence of Cytophaga fermentans JCM 21142T, a Facultative Anaerobe Isolated from Marine Mud.</title>
        <authorList>
            <person name="Starns D."/>
            <person name="Oshima K."/>
            <person name="Suda W."/>
            <person name="Iino T."/>
            <person name="Yuki M."/>
            <person name="Inoue J."/>
            <person name="Kitamura K."/>
            <person name="Iida T."/>
            <person name="Darby A."/>
            <person name="Hattori M."/>
            <person name="Ohkuma M."/>
        </authorList>
    </citation>
    <scope>NUCLEOTIDE SEQUENCE [LARGE SCALE GENOMIC DNA]</scope>
    <source>
        <strain evidence="10 11">JCM 21142</strain>
    </source>
</reference>
<dbReference type="SUPFAM" id="SSF51905">
    <property type="entry name" value="FAD/NAD(P)-binding domain"/>
    <property type="match status" value="1"/>
</dbReference>
<evidence type="ECO:0000256" key="4">
    <source>
        <dbReference type="ARBA" id="ARBA00023002"/>
    </source>
</evidence>
<dbReference type="InterPro" id="IPR008255">
    <property type="entry name" value="Pyr_nucl-diS_OxRdtase_2_AS"/>
</dbReference>
<keyword evidence="2 7" id="KW-0285">Flavoprotein</keyword>
<accession>W7YLX9</accession>
<evidence type="ECO:0000256" key="7">
    <source>
        <dbReference type="RuleBase" id="RU003880"/>
    </source>
</evidence>
<keyword evidence="5" id="KW-1015">Disulfide bond</keyword>
<comment type="similarity">
    <text evidence="1 7">Belongs to the class-II pyridine nucleotide-disulfide oxidoreductase family.</text>
</comment>
<dbReference type="PRINTS" id="PR00469">
    <property type="entry name" value="PNDRDTASEII"/>
</dbReference>
<comment type="catalytic activity">
    <reaction evidence="7">
        <text>[thioredoxin]-dithiol + NADP(+) = [thioredoxin]-disulfide + NADPH + H(+)</text>
        <dbReference type="Rhea" id="RHEA:20345"/>
        <dbReference type="Rhea" id="RHEA-COMP:10698"/>
        <dbReference type="Rhea" id="RHEA-COMP:10700"/>
        <dbReference type="ChEBI" id="CHEBI:15378"/>
        <dbReference type="ChEBI" id="CHEBI:29950"/>
        <dbReference type="ChEBI" id="CHEBI:50058"/>
        <dbReference type="ChEBI" id="CHEBI:57783"/>
        <dbReference type="ChEBI" id="CHEBI:58349"/>
        <dbReference type="EC" id="1.8.1.9"/>
    </reaction>
</comment>
<evidence type="ECO:0000259" key="9">
    <source>
        <dbReference type="Pfam" id="PF07992"/>
    </source>
</evidence>
<keyword evidence="3 7" id="KW-0274">FAD</keyword>
<evidence type="ECO:0000256" key="1">
    <source>
        <dbReference type="ARBA" id="ARBA00009333"/>
    </source>
</evidence>
<comment type="subunit">
    <text evidence="7">Homodimer.</text>
</comment>
<dbReference type="GO" id="GO:0004791">
    <property type="term" value="F:thioredoxin-disulfide reductase (NADPH) activity"/>
    <property type="evidence" value="ECO:0007669"/>
    <property type="project" value="UniProtKB-UniRule"/>
</dbReference>
<comment type="cofactor">
    <cofactor evidence="8">
        <name>FAD</name>
        <dbReference type="ChEBI" id="CHEBI:57692"/>
    </cofactor>
    <text evidence="8">Binds 1 FAD per subunit.</text>
</comment>
<dbReference type="RefSeq" id="WP_081735945.1">
    <property type="nucleotide sequence ID" value="NZ_BAMD01000103.1"/>
</dbReference>
<evidence type="ECO:0000256" key="5">
    <source>
        <dbReference type="ARBA" id="ARBA00023157"/>
    </source>
</evidence>
<evidence type="ECO:0000256" key="3">
    <source>
        <dbReference type="ARBA" id="ARBA00022827"/>
    </source>
</evidence>
<evidence type="ECO:0000256" key="6">
    <source>
        <dbReference type="ARBA" id="ARBA00023284"/>
    </source>
</evidence>
<keyword evidence="11" id="KW-1185">Reference proteome</keyword>
<gene>
    <name evidence="10" type="ORF">JCM21142_104391</name>
</gene>
<dbReference type="Gene3D" id="3.50.50.60">
    <property type="entry name" value="FAD/NAD(P)-binding domain"/>
    <property type="match status" value="2"/>
</dbReference>
<keyword evidence="6 7" id="KW-0676">Redox-active center</keyword>
<dbReference type="PANTHER" id="PTHR48105">
    <property type="entry name" value="THIOREDOXIN REDUCTASE 1-RELATED-RELATED"/>
    <property type="match status" value="1"/>
</dbReference>
<keyword evidence="4 7" id="KW-0560">Oxidoreductase</keyword>
<dbReference type="STRING" id="869213.GCA_000517085_01593"/>
<proteinExistence type="inferred from homology"/>
<comment type="caution">
    <text evidence="10">The sequence shown here is derived from an EMBL/GenBank/DDBJ whole genome shotgun (WGS) entry which is preliminary data.</text>
</comment>
<dbReference type="eggNOG" id="COG0492">
    <property type="taxonomic scope" value="Bacteria"/>
</dbReference>
<evidence type="ECO:0000313" key="10">
    <source>
        <dbReference type="EMBL" id="GAF05646.1"/>
    </source>
</evidence>
<dbReference type="EC" id="1.8.1.9" evidence="7"/>
<dbReference type="PROSITE" id="PS00573">
    <property type="entry name" value="PYRIDINE_REDOX_2"/>
    <property type="match status" value="1"/>
</dbReference>
<dbReference type="InterPro" id="IPR050097">
    <property type="entry name" value="Ferredoxin-NADP_redctase_2"/>
</dbReference>
<dbReference type="EMBL" id="BAMD01000103">
    <property type="protein sequence ID" value="GAF05646.1"/>
    <property type="molecule type" value="Genomic_DNA"/>
</dbReference>
<protein>
    <recommendedName>
        <fullName evidence="7">Thioredoxin reductase</fullName>
        <ecNumber evidence="7">1.8.1.9</ecNumber>
    </recommendedName>
</protein>